<dbReference type="PANTHER" id="PTHR12213:SF0">
    <property type="entry name" value="CORRINOID ADENOSYLTRANSFERASE MMAB"/>
    <property type="match status" value="1"/>
</dbReference>
<protein>
    <recommendedName>
        <fullName evidence="4">Corrinoid adenosyltransferase</fullName>
        <ecNumber evidence="4">2.5.1.17</ecNumber>
    </recommendedName>
    <alternativeName>
        <fullName evidence="4">Cob(II)alamin adenosyltransferase</fullName>
    </alternativeName>
    <alternativeName>
        <fullName evidence="4">Cob(II)yrinic acid a,c-diamide adenosyltransferase</fullName>
    </alternativeName>
    <alternativeName>
        <fullName evidence="4">Cobinamide/cobalamin adenosyltransferase</fullName>
    </alternativeName>
</protein>
<keyword evidence="3 4" id="KW-0067">ATP-binding</keyword>
<feature type="compositionally biased region" description="Basic and acidic residues" evidence="5">
    <location>
        <begin position="64"/>
        <end position="81"/>
    </location>
</feature>
<keyword evidence="1 4" id="KW-0808">Transferase</keyword>
<dbReference type="SUPFAM" id="SSF89028">
    <property type="entry name" value="Cobalamin adenosyltransferase-like"/>
    <property type="match status" value="2"/>
</dbReference>
<reference evidence="7 8" key="1">
    <citation type="journal article" date="2015" name="Stand. Genomic Sci.">
        <title>Complete genome sequence and description of Salinispira pacifica gen. nov., sp. nov., a novel spirochaete isolated form a hypersaline microbial mat.</title>
        <authorList>
            <person name="Ben Hania W."/>
            <person name="Joseph M."/>
            <person name="Schumann P."/>
            <person name="Bunk B."/>
            <person name="Fiebig A."/>
            <person name="Sproer C."/>
            <person name="Klenk H.P."/>
            <person name="Fardeau M.L."/>
            <person name="Spring S."/>
        </authorList>
    </citation>
    <scope>NUCLEOTIDE SEQUENCE [LARGE SCALE GENOMIC DNA]</scope>
    <source>
        <strain evidence="7 8">L21-RPul-D2</strain>
    </source>
</reference>
<dbReference type="STRING" id="1307761.L21SP2_2116"/>
<dbReference type="HOGENOM" id="CLU_083486_0_0_12"/>
<dbReference type="GO" id="GO:0009236">
    <property type="term" value="P:cobalamin biosynthetic process"/>
    <property type="evidence" value="ECO:0007669"/>
    <property type="project" value="UniProtKB-UniRule"/>
</dbReference>
<feature type="domain" description="Cobalamin adenosyltransferase-like" evidence="6">
    <location>
        <begin position="8"/>
        <end position="214"/>
    </location>
</feature>
<dbReference type="GO" id="GO:0008817">
    <property type="term" value="F:corrinoid adenosyltransferase activity"/>
    <property type="evidence" value="ECO:0007669"/>
    <property type="project" value="UniProtKB-UniRule"/>
</dbReference>
<keyword evidence="8" id="KW-1185">Reference proteome</keyword>
<evidence type="ECO:0000313" key="8">
    <source>
        <dbReference type="Proteomes" id="UP000018680"/>
    </source>
</evidence>
<comment type="similarity">
    <text evidence="4">Belongs to the Cob(I)alamin adenosyltransferase family.</text>
</comment>
<accession>V5WI64</accession>
<name>V5WI64_9SPIO</name>
<keyword evidence="4" id="KW-0169">Cobalamin biosynthesis</keyword>
<dbReference type="InterPro" id="IPR016030">
    <property type="entry name" value="CblAdoTrfase-like"/>
</dbReference>
<dbReference type="InterPro" id="IPR029499">
    <property type="entry name" value="PduO-typ"/>
</dbReference>
<dbReference type="InterPro" id="IPR036451">
    <property type="entry name" value="CblAdoTrfase-like_sf"/>
</dbReference>
<evidence type="ECO:0000256" key="2">
    <source>
        <dbReference type="ARBA" id="ARBA00022741"/>
    </source>
</evidence>
<sequence length="228" mass="25815">MAIDFSMITTRGGDTGKSSLFGGERRYKSEPVFTVLGEIDELVSVIGMARAALAEPGEQGIPEKPARENSRREKPGGEKNQADTLQLHGQLKSRIREIQKELQNISALIATPLSGINKIRPLDKDEHAWVDYLNEIIAGLETSEERYIAHIRLDGFIIPGDDERSARLDVARTVCRRVERHFISFMQSLSTEYYRLVQNYINRLSDLLFILARFIEQNPIPPGHGRRT</sequence>
<comment type="catalytic activity">
    <reaction evidence="4">
        <text>2 cob(II)yrinate a,c diamide + reduced [electron-transfer flavoprotein] + 2 ATP = 2 adenosylcob(III)yrinate a,c-diamide + 2 triphosphate + oxidized [electron-transfer flavoprotein] + 3 H(+)</text>
        <dbReference type="Rhea" id="RHEA:11528"/>
        <dbReference type="Rhea" id="RHEA-COMP:10685"/>
        <dbReference type="Rhea" id="RHEA-COMP:10686"/>
        <dbReference type="ChEBI" id="CHEBI:15378"/>
        <dbReference type="ChEBI" id="CHEBI:18036"/>
        <dbReference type="ChEBI" id="CHEBI:30616"/>
        <dbReference type="ChEBI" id="CHEBI:57692"/>
        <dbReference type="ChEBI" id="CHEBI:58307"/>
        <dbReference type="ChEBI" id="CHEBI:58503"/>
        <dbReference type="ChEBI" id="CHEBI:58537"/>
        <dbReference type="EC" id="2.5.1.17"/>
    </reaction>
</comment>
<comment type="catalytic activity">
    <reaction evidence="4">
        <text>2 cob(II)alamin + reduced [electron-transfer flavoprotein] + 2 ATP = 2 adenosylcob(III)alamin + 2 triphosphate + oxidized [electron-transfer flavoprotein] + 3 H(+)</text>
        <dbReference type="Rhea" id="RHEA:28671"/>
        <dbReference type="Rhea" id="RHEA-COMP:10685"/>
        <dbReference type="Rhea" id="RHEA-COMP:10686"/>
        <dbReference type="ChEBI" id="CHEBI:15378"/>
        <dbReference type="ChEBI" id="CHEBI:16304"/>
        <dbReference type="ChEBI" id="CHEBI:18036"/>
        <dbReference type="ChEBI" id="CHEBI:18408"/>
        <dbReference type="ChEBI" id="CHEBI:30616"/>
        <dbReference type="ChEBI" id="CHEBI:57692"/>
        <dbReference type="ChEBI" id="CHEBI:58307"/>
        <dbReference type="EC" id="2.5.1.17"/>
    </reaction>
</comment>
<gene>
    <name evidence="7" type="ORF">L21SP2_2116</name>
</gene>
<dbReference type="Pfam" id="PF01923">
    <property type="entry name" value="Cob_adeno_trans"/>
    <property type="match status" value="1"/>
</dbReference>
<evidence type="ECO:0000256" key="4">
    <source>
        <dbReference type="RuleBase" id="RU366026"/>
    </source>
</evidence>
<dbReference type="eggNOG" id="COG2096">
    <property type="taxonomic scope" value="Bacteria"/>
</dbReference>
<evidence type="ECO:0000256" key="1">
    <source>
        <dbReference type="ARBA" id="ARBA00022679"/>
    </source>
</evidence>
<dbReference type="PATRIC" id="fig|1307761.3.peg.2109"/>
<dbReference type="PANTHER" id="PTHR12213">
    <property type="entry name" value="CORRINOID ADENOSYLTRANSFERASE"/>
    <property type="match status" value="1"/>
</dbReference>
<evidence type="ECO:0000313" key="7">
    <source>
        <dbReference type="EMBL" id="AHC15483.1"/>
    </source>
</evidence>
<evidence type="ECO:0000259" key="6">
    <source>
        <dbReference type="Pfam" id="PF01923"/>
    </source>
</evidence>
<evidence type="ECO:0000256" key="5">
    <source>
        <dbReference type="SAM" id="MobiDB-lite"/>
    </source>
</evidence>
<dbReference type="RefSeq" id="WP_024268387.1">
    <property type="nucleotide sequence ID" value="NC_023035.1"/>
</dbReference>
<dbReference type="GO" id="GO:0005524">
    <property type="term" value="F:ATP binding"/>
    <property type="evidence" value="ECO:0007669"/>
    <property type="project" value="UniProtKB-UniRule"/>
</dbReference>
<keyword evidence="2 4" id="KW-0547">Nucleotide-binding</keyword>
<feature type="region of interest" description="Disordered" evidence="5">
    <location>
        <begin position="56"/>
        <end position="84"/>
    </location>
</feature>
<dbReference type="Proteomes" id="UP000018680">
    <property type="component" value="Chromosome"/>
</dbReference>
<dbReference type="EC" id="2.5.1.17" evidence="4"/>
<dbReference type="UniPathway" id="UPA00148">
    <property type="reaction ID" value="UER00233"/>
</dbReference>
<dbReference type="AlphaFoldDB" id="V5WI64"/>
<dbReference type="KEGG" id="slr:L21SP2_2116"/>
<dbReference type="EMBL" id="CP006939">
    <property type="protein sequence ID" value="AHC15483.1"/>
    <property type="molecule type" value="Genomic_DNA"/>
</dbReference>
<dbReference type="Gene3D" id="1.20.1200.10">
    <property type="entry name" value="Cobalamin adenosyltransferase-like"/>
    <property type="match status" value="1"/>
</dbReference>
<proteinExistence type="inferred from homology"/>
<evidence type="ECO:0000256" key="3">
    <source>
        <dbReference type="ARBA" id="ARBA00022840"/>
    </source>
</evidence>
<dbReference type="OrthoDB" id="9778896at2"/>
<organism evidence="7 8">
    <name type="scientific">Salinispira pacifica</name>
    <dbReference type="NCBI Taxonomy" id="1307761"/>
    <lineage>
        <taxon>Bacteria</taxon>
        <taxon>Pseudomonadati</taxon>
        <taxon>Spirochaetota</taxon>
        <taxon>Spirochaetia</taxon>
        <taxon>Spirochaetales</taxon>
        <taxon>Spirochaetaceae</taxon>
        <taxon>Salinispira</taxon>
    </lineage>
</organism>
<comment type="pathway">
    <text evidence="4">Cofactor biosynthesis; adenosylcobalamin biosynthesis; adenosylcobalamin from cob(II)yrinate a,c-diamide: step 2/7.</text>
</comment>